<comment type="caution">
    <text evidence="10">The sequence shown here is derived from an EMBL/GenBank/DDBJ whole genome shotgun (WGS) entry which is preliminary data.</text>
</comment>
<evidence type="ECO:0000256" key="4">
    <source>
        <dbReference type="ARBA" id="ARBA00022840"/>
    </source>
</evidence>
<gene>
    <name evidence="10" type="ORF">ACFQJ4_00300</name>
</gene>
<dbReference type="RefSeq" id="WP_276234746.1">
    <property type="nucleotide sequence ID" value="NZ_CP119802.1"/>
</dbReference>
<keyword evidence="6 9" id="KW-0030">Aminoacyl-tRNA synthetase</keyword>
<organism evidence="10 11">
    <name type="scientific">Halosegnis marinus</name>
    <dbReference type="NCBI Taxonomy" id="3034023"/>
    <lineage>
        <taxon>Archaea</taxon>
        <taxon>Methanobacteriati</taxon>
        <taxon>Methanobacteriota</taxon>
        <taxon>Stenosarchaea group</taxon>
        <taxon>Halobacteria</taxon>
        <taxon>Halobacteriales</taxon>
        <taxon>Natronomonadaceae</taxon>
        <taxon>Halosegnis</taxon>
    </lineage>
</organism>
<dbReference type="AlphaFoldDB" id="A0ABD5ZJP8"/>
<dbReference type="NCBIfam" id="NF006330">
    <property type="entry name" value="PRK08560.1"/>
    <property type="match status" value="1"/>
</dbReference>
<evidence type="ECO:0000256" key="5">
    <source>
        <dbReference type="ARBA" id="ARBA00022917"/>
    </source>
</evidence>
<dbReference type="InterPro" id="IPR014729">
    <property type="entry name" value="Rossmann-like_a/b/a_fold"/>
</dbReference>
<evidence type="ECO:0000256" key="3">
    <source>
        <dbReference type="ARBA" id="ARBA00022741"/>
    </source>
</evidence>
<sequence>MNAAERAALVTRYTEEAVTEEEIADILAERDDPHAYIGYAPTGEMHIGHFTTMRKLADFLAADVEVTVLVADLHAHLDDEKSPFELLDARSDYYEAAIRGMIEAAGADPSDVNFVRGTEYQLEEPYTLDLYRLIADTTISRAQRAGSEVVRQSDNPKLGGLVYTLMQSLDVAALDADIAYGGIDQRGIYMLAREALPGQGYDKPACVFAPLLSGLTGGKMSASDAGSKVNLTDSPEAVEEKIQGAYCPQGEVEDNGVLGYLKYLVFPVFDERGEELVVERPDEYGGDLVYGDYDALEADYVSGELHPADLKPGAAAAISDVIDPVRERLNAEPELLAAAYPEKYD</sequence>
<dbReference type="GO" id="GO:0005737">
    <property type="term" value="C:cytoplasm"/>
    <property type="evidence" value="ECO:0007669"/>
    <property type="project" value="UniProtKB-UniRule"/>
</dbReference>
<keyword evidence="5 9" id="KW-0648">Protein biosynthesis</keyword>
<dbReference type="InterPro" id="IPR050489">
    <property type="entry name" value="Tyr-tRNA_synthase"/>
</dbReference>
<dbReference type="SUPFAM" id="SSF52374">
    <property type="entry name" value="Nucleotidylyl transferase"/>
    <property type="match status" value="1"/>
</dbReference>
<dbReference type="GO" id="GO:0004831">
    <property type="term" value="F:tyrosine-tRNA ligase activity"/>
    <property type="evidence" value="ECO:0007669"/>
    <property type="project" value="UniProtKB-UniRule"/>
</dbReference>
<evidence type="ECO:0000256" key="6">
    <source>
        <dbReference type="ARBA" id="ARBA00023146"/>
    </source>
</evidence>
<dbReference type="GO" id="GO:0006437">
    <property type="term" value="P:tyrosyl-tRNA aminoacylation"/>
    <property type="evidence" value="ECO:0007669"/>
    <property type="project" value="UniProtKB-UniRule"/>
</dbReference>
<dbReference type="PANTHER" id="PTHR46264">
    <property type="entry name" value="TYROSINE-TRNA LIGASE"/>
    <property type="match status" value="1"/>
</dbReference>
<dbReference type="PANTHER" id="PTHR46264:SF4">
    <property type="entry name" value="TYROSINE--TRNA LIGASE, CYTOPLASMIC"/>
    <property type="match status" value="1"/>
</dbReference>
<dbReference type="GO" id="GO:0005524">
    <property type="term" value="F:ATP binding"/>
    <property type="evidence" value="ECO:0007669"/>
    <property type="project" value="UniProtKB-KW"/>
</dbReference>
<dbReference type="GeneID" id="79265405"/>
<dbReference type="InterPro" id="IPR002305">
    <property type="entry name" value="aa-tRNA-synth_Ic"/>
</dbReference>
<comment type="catalytic activity">
    <reaction evidence="7">
        <text>tRNA(Tyr) + L-tyrosine + ATP = L-tyrosyl-tRNA(Tyr) + AMP + diphosphate + H(+)</text>
        <dbReference type="Rhea" id="RHEA:10220"/>
        <dbReference type="Rhea" id="RHEA-COMP:9706"/>
        <dbReference type="Rhea" id="RHEA-COMP:9707"/>
        <dbReference type="ChEBI" id="CHEBI:15378"/>
        <dbReference type="ChEBI" id="CHEBI:30616"/>
        <dbReference type="ChEBI" id="CHEBI:33019"/>
        <dbReference type="ChEBI" id="CHEBI:58315"/>
        <dbReference type="ChEBI" id="CHEBI:78442"/>
        <dbReference type="ChEBI" id="CHEBI:78536"/>
        <dbReference type="ChEBI" id="CHEBI:456215"/>
        <dbReference type="EC" id="6.1.1.1"/>
    </reaction>
</comment>
<evidence type="ECO:0000256" key="8">
    <source>
        <dbReference type="NCBIfam" id="TIGR00234"/>
    </source>
</evidence>
<keyword evidence="11" id="KW-1185">Reference proteome</keyword>
<comment type="similarity">
    <text evidence="9">Belongs to the class-I aminoacyl-tRNA synthetase family.</text>
</comment>
<keyword evidence="3 9" id="KW-0547">Nucleotide-binding</keyword>
<dbReference type="NCBIfam" id="TIGR00234">
    <property type="entry name" value="tyrS"/>
    <property type="match status" value="1"/>
</dbReference>
<dbReference type="InterPro" id="IPR002307">
    <property type="entry name" value="Tyr-tRNA-ligase"/>
</dbReference>
<dbReference type="EC" id="6.1.1.1" evidence="1 8"/>
<dbReference type="EMBL" id="JBHTAP010000001">
    <property type="protein sequence ID" value="MFC7233747.1"/>
    <property type="molecule type" value="Genomic_DNA"/>
</dbReference>
<dbReference type="PROSITE" id="PS00178">
    <property type="entry name" value="AA_TRNA_LIGASE_I"/>
    <property type="match status" value="1"/>
</dbReference>
<keyword evidence="2 9" id="KW-0436">Ligase</keyword>
<dbReference type="PIRSF" id="PIRSF006588">
    <property type="entry name" value="TyrRS_arch_euk"/>
    <property type="match status" value="1"/>
</dbReference>
<dbReference type="Pfam" id="PF00579">
    <property type="entry name" value="tRNA-synt_1b"/>
    <property type="match status" value="1"/>
</dbReference>
<dbReference type="InterPro" id="IPR001412">
    <property type="entry name" value="aa-tRNA-synth_I_CS"/>
</dbReference>
<proteinExistence type="inferred from homology"/>
<dbReference type="PRINTS" id="PR01040">
    <property type="entry name" value="TRNASYNTHTYR"/>
</dbReference>
<dbReference type="Gene3D" id="1.10.240.10">
    <property type="entry name" value="Tyrosyl-Transfer RNA Synthetase"/>
    <property type="match status" value="1"/>
</dbReference>
<evidence type="ECO:0000256" key="1">
    <source>
        <dbReference type="ARBA" id="ARBA00013160"/>
    </source>
</evidence>
<keyword evidence="4 9" id="KW-0067">ATP-binding</keyword>
<evidence type="ECO:0000313" key="11">
    <source>
        <dbReference type="Proteomes" id="UP001596398"/>
    </source>
</evidence>
<dbReference type="InterPro" id="IPR023617">
    <property type="entry name" value="Tyr-tRNA-ligase_arc/euk-type"/>
</dbReference>
<protein>
    <recommendedName>
        <fullName evidence="1 8">Tyrosine--tRNA ligase</fullName>
        <ecNumber evidence="1 8">6.1.1.1</ecNumber>
    </recommendedName>
</protein>
<dbReference type="Gene3D" id="3.40.50.620">
    <property type="entry name" value="HUPs"/>
    <property type="match status" value="1"/>
</dbReference>
<evidence type="ECO:0000256" key="9">
    <source>
        <dbReference type="RuleBase" id="RU363036"/>
    </source>
</evidence>
<name>A0ABD5ZJP8_9EURY</name>
<evidence type="ECO:0000256" key="2">
    <source>
        <dbReference type="ARBA" id="ARBA00022598"/>
    </source>
</evidence>
<accession>A0ABD5ZJP8</accession>
<evidence type="ECO:0000256" key="7">
    <source>
        <dbReference type="ARBA" id="ARBA00048248"/>
    </source>
</evidence>
<evidence type="ECO:0000313" key="10">
    <source>
        <dbReference type="EMBL" id="MFC7233747.1"/>
    </source>
</evidence>
<dbReference type="Proteomes" id="UP001596398">
    <property type="component" value="Unassembled WGS sequence"/>
</dbReference>
<reference evidence="10 11" key="1">
    <citation type="journal article" date="2019" name="Int. J. Syst. Evol. Microbiol.">
        <title>The Global Catalogue of Microorganisms (GCM) 10K type strain sequencing project: providing services to taxonomists for standard genome sequencing and annotation.</title>
        <authorList>
            <consortium name="The Broad Institute Genomics Platform"/>
            <consortium name="The Broad Institute Genome Sequencing Center for Infectious Disease"/>
            <person name="Wu L."/>
            <person name="Ma J."/>
        </authorList>
    </citation>
    <scope>NUCLEOTIDE SEQUENCE [LARGE SCALE GENOMIC DNA]</scope>
    <source>
        <strain evidence="10 11">DT85</strain>
    </source>
</reference>